<name>A0A4R6Z2S5_9GAMM</name>
<reference evidence="3 4" key="1">
    <citation type="submission" date="2019-03" db="EMBL/GenBank/DDBJ databases">
        <title>Genomic Encyclopedia of Type Strains, Phase IV (KMG-IV): sequencing the most valuable type-strain genomes for metagenomic binning, comparative biology and taxonomic classification.</title>
        <authorList>
            <person name="Goeker M."/>
        </authorList>
    </citation>
    <scope>NUCLEOTIDE SEQUENCE [LARGE SCALE GENOMIC DNA]</scope>
    <source>
        <strain evidence="3 4">DSM 21667</strain>
    </source>
</reference>
<dbReference type="Pfam" id="PF08327">
    <property type="entry name" value="AHSA1"/>
    <property type="match status" value="1"/>
</dbReference>
<dbReference type="CDD" id="cd08895">
    <property type="entry name" value="SRPBCC_CalC_Aha1-like_2"/>
    <property type="match status" value="1"/>
</dbReference>
<feature type="domain" description="Activator of Hsp90 ATPase homologue 1/2-like C-terminal" evidence="2">
    <location>
        <begin position="19"/>
        <end position="158"/>
    </location>
</feature>
<dbReference type="EMBL" id="SNZH01000004">
    <property type="protein sequence ID" value="TDR45779.1"/>
    <property type="molecule type" value="Genomic_DNA"/>
</dbReference>
<dbReference type="Gene3D" id="3.30.530.20">
    <property type="match status" value="1"/>
</dbReference>
<comment type="caution">
    <text evidence="3">The sequence shown here is derived from an EMBL/GenBank/DDBJ whole genome shotgun (WGS) entry which is preliminary data.</text>
</comment>
<dbReference type="InterPro" id="IPR023393">
    <property type="entry name" value="START-like_dom_sf"/>
</dbReference>
<dbReference type="RefSeq" id="WP_133818145.1">
    <property type="nucleotide sequence ID" value="NZ_SNZH01000004.1"/>
</dbReference>
<dbReference type="AlphaFoldDB" id="A0A4R6Z2S5"/>
<protein>
    <submittedName>
        <fullName evidence="3">Uncharacterized protein YndB with AHSA1/START domain</fullName>
    </submittedName>
</protein>
<dbReference type="InterPro" id="IPR013538">
    <property type="entry name" value="ASHA1/2-like_C"/>
</dbReference>
<comment type="similarity">
    <text evidence="1">Belongs to the AHA1 family.</text>
</comment>
<dbReference type="SUPFAM" id="SSF55961">
    <property type="entry name" value="Bet v1-like"/>
    <property type="match status" value="1"/>
</dbReference>
<gene>
    <name evidence="3" type="ORF">DFR29_104207</name>
</gene>
<dbReference type="Proteomes" id="UP000295293">
    <property type="component" value="Unassembled WGS sequence"/>
</dbReference>
<evidence type="ECO:0000313" key="3">
    <source>
        <dbReference type="EMBL" id="TDR45779.1"/>
    </source>
</evidence>
<dbReference type="OrthoDB" id="9786557at2"/>
<evidence type="ECO:0000259" key="2">
    <source>
        <dbReference type="Pfam" id="PF08327"/>
    </source>
</evidence>
<evidence type="ECO:0000256" key="1">
    <source>
        <dbReference type="ARBA" id="ARBA00006817"/>
    </source>
</evidence>
<sequence>MRTRLDGKTIDTASRVIHASPKRIYRALLDPEALAVWLPPKGMRGTFFSFDARVGGGYRMALIYDAPDRTEPGKTSEDADIVQVHFLALVEDETIAQAVDFESDDPAFAGTMRMTWTLRADGEGTLVSIVCANVPVGITADDHDEGLRSSLANLAAFIE</sequence>
<proteinExistence type="inferred from homology"/>
<accession>A0A4R6Z2S5</accession>
<keyword evidence="4" id="KW-1185">Reference proteome</keyword>
<evidence type="ECO:0000313" key="4">
    <source>
        <dbReference type="Proteomes" id="UP000295293"/>
    </source>
</evidence>
<organism evidence="3 4">
    <name type="scientific">Tahibacter aquaticus</name>
    <dbReference type="NCBI Taxonomy" id="520092"/>
    <lineage>
        <taxon>Bacteria</taxon>
        <taxon>Pseudomonadati</taxon>
        <taxon>Pseudomonadota</taxon>
        <taxon>Gammaproteobacteria</taxon>
        <taxon>Lysobacterales</taxon>
        <taxon>Rhodanobacteraceae</taxon>
        <taxon>Tahibacter</taxon>
    </lineage>
</organism>